<dbReference type="InterPro" id="IPR011034">
    <property type="entry name" value="Formyl_transferase-like_C_sf"/>
</dbReference>
<keyword evidence="2" id="KW-0648">Protein biosynthesis</keyword>
<evidence type="ECO:0000313" key="4">
    <source>
        <dbReference type="EMBL" id="GAI77627.1"/>
    </source>
</evidence>
<reference evidence="4" key="1">
    <citation type="journal article" date="2014" name="Front. Microbiol.">
        <title>High frequency of phylogenetically diverse reductive dehalogenase-homologous genes in deep subseafloor sedimentary metagenomes.</title>
        <authorList>
            <person name="Kawai M."/>
            <person name="Futagami T."/>
            <person name="Toyoda A."/>
            <person name="Takaki Y."/>
            <person name="Nishi S."/>
            <person name="Hori S."/>
            <person name="Arai W."/>
            <person name="Tsubouchi T."/>
            <person name="Morono Y."/>
            <person name="Uchiyama I."/>
            <person name="Ito T."/>
            <person name="Fujiyama A."/>
            <person name="Inagaki F."/>
            <person name="Takami H."/>
        </authorList>
    </citation>
    <scope>NUCLEOTIDE SEQUENCE</scope>
    <source>
        <strain evidence="4">Expedition CK06-06</strain>
    </source>
</reference>
<organism evidence="4">
    <name type="scientific">marine sediment metagenome</name>
    <dbReference type="NCBI Taxonomy" id="412755"/>
    <lineage>
        <taxon>unclassified sequences</taxon>
        <taxon>metagenomes</taxon>
        <taxon>ecological metagenomes</taxon>
    </lineage>
</organism>
<name>X1RA42_9ZZZZ</name>
<dbReference type="SUPFAM" id="SSF53328">
    <property type="entry name" value="Formyltransferase"/>
    <property type="match status" value="1"/>
</dbReference>
<evidence type="ECO:0000256" key="1">
    <source>
        <dbReference type="ARBA" id="ARBA00022679"/>
    </source>
</evidence>
<dbReference type="Gene3D" id="3.40.50.12230">
    <property type="match status" value="1"/>
</dbReference>
<feature type="domain" description="Formyl transferase C-terminal" evidence="3">
    <location>
        <begin position="62"/>
        <end position="115"/>
    </location>
</feature>
<comment type="caution">
    <text evidence="4">The sequence shown here is derived from an EMBL/GenBank/DDBJ whole genome shotgun (WGS) entry which is preliminary data.</text>
</comment>
<accession>X1RA42</accession>
<dbReference type="InterPro" id="IPR005793">
    <property type="entry name" value="Formyl_trans_C"/>
</dbReference>
<evidence type="ECO:0000259" key="3">
    <source>
        <dbReference type="Pfam" id="PF02911"/>
    </source>
</evidence>
<evidence type="ECO:0000256" key="2">
    <source>
        <dbReference type="ARBA" id="ARBA00022917"/>
    </source>
</evidence>
<dbReference type="CDD" id="cd08704">
    <property type="entry name" value="Met_tRNA_FMT_C"/>
    <property type="match status" value="1"/>
</dbReference>
<dbReference type="AlphaFoldDB" id="X1RA42"/>
<protein>
    <recommendedName>
        <fullName evidence="3">Formyl transferase C-terminal domain-containing protein</fullName>
    </recommendedName>
</protein>
<feature type="non-terminal residue" evidence="4">
    <location>
        <position position="1"/>
    </location>
</feature>
<dbReference type="Pfam" id="PF02911">
    <property type="entry name" value="Formyl_trans_C"/>
    <property type="match status" value="1"/>
</dbReference>
<dbReference type="EMBL" id="BARW01010548">
    <property type="protein sequence ID" value="GAI77627.1"/>
    <property type="molecule type" value="Genomic_DNA"/>
</dbReference>
<dbReference type="PANTHER" id="PTHR11138">
    <property type="entry name" value="METHIONYL-TRNA FORMYLTRANSFERASE"/>
    <property type="match status" value="1"/>
</dbReference>
<dbReference type="PANTHER" id="PTHR11138:SF5">
    <property type="entry name" value="METHIONYL-TRNA FORMYLTRANSFERASE, MITOCHONDRIAL"/>
    <property type="match status" value="1"/>
</dbReference>
<dbReference type="SUPFAM" id="SSF50486">
    <property type="entry name" value="FMT C-terminal domain-like"/>
    <property type="match status" value="1"/>
</dbReference>
<gene>
    <name evidence="4" type="ORF">S12H4_20724</name>
</gene>
<dbReference type="GO" id="GO:0004479">
    <property type="term" value="F:methionyl-tRNA formyltransferase activity"/>
    <property type="evidence" value="ECO:0007669"/>
    <property type="project" value="TreeGrafter"/>
</dbReference>
<sequence>DKGPILAQQKLTIVDKDTRESLTKKLARLGGKLMVETLKLLENEQIKAVSQPKKSPTKMTRKLTKTDGRIDWTQSPAVIERFIRSVTPWPGASAAAEITIKGPKVKTFRLKVLKAHLKSGSLEIDLVQLPGKNPISWKQFAAGRPGVELG</sequence>
<keyword evidence="1" id="KW-0808">Transferase</keyword>
<proteinExistence type="predicted"/>
<dbReference type="InterPro" id="IPR044135">
    <property type="entry name" value="Met-tRNA-FMT_C"/>
</dbReference>
<dbReference type="GO" id="GO:0005829">
    <property type="term" value="C:cytosol"/>
    <property type="evidence" value="ECO:0007669"/>
    <property type="project" value="TreeGrafter"/>
</dbReference>
<dbReference type="InterPro" id="IPR036477">
    <property type="entry name" value="Formyl_transf_N_sf"/>
</dbReference>